<feature type="repeat" description="ANK" evidence="3">
    <location>
        <begin position="674"/>
        <end position="706"/>
    </location>
</feature>
<protein>
    <submittedName>
        <fullName evidence="4">Ankyrin repeat-containing protein</fullName>
    </submittedName>
</protein>
<name>A0A1H3L0S2_9BURK</name>
<evidence type="ECO:0000313" key="4">
    <source>
        <dbReference type="EMBL" id="SDY58107.1"/>
    </source>
</evidence>
<dbReference type="EMBL" id="FNPE01000006">
    <property type="protein sequence ID" value="SDY58107.1"/>
    <property type="molecule type" value="Genomic_DNA"/>
</dbReference>
<dbReference type="SUPFAM" id="SSF48403">
    <property type="entry name" value="Ankyrin repeat"/>
    <property type="match status" value="1"/>
</dbReference>
<proteinExistence type="predicted"/>
<dbReference type="Proteomes" id="UP000183417">
    <property type="component" value="Unassembled WGS sequence"/>
</dbReference>
<evidence type="ECO:0000256" key="2">
    <source>
        <dbReference type="ARBA" id="ARBA00023043"/>
    </source>
</evidence>
<dbReference type="PROSITE" id="PS50088">
    <property type="entry name" value="ANK_REPEAT"/>
    <property type="match status" value="2"/>
</dbReference>
<dbReference type="Gene3D" id="1.25.40.20">
    <property type="entry name" value="Ankyrin repeat-containing domain"/>
    <property type="match status" value="2"/>
</dbReference>
<keyword evidence="1" id="KW-0677">Repeat</keyword>
<dbReference type="PROSITE" id="PS50297">
    <property type="entry name" value="ANK_REP_REGION"/>
    <property type="match status" value="2"/>
</dbReference>
<dbReference type="Pfam" id="PF12796">
    <property type="entry name" value="Ank_2"/>
    <property type="match status" value="1"/>
</dbReference>
<sequence length="732" mass="81473">MTRQQPPYPRFGECISALAGAIDADKTGSDVGRLAREGDFDWERLDTVIAELLVDSIATVVGEPTRQIFERWVAAVRSAYTTLVLDVSLDALGRNDVLPVLVEHFFAPSGGQLLRQISADIPGPDLQLLLADNLQPLQVTLEWLDSAVGGPVEKLLYPGSTGSARVEQEKVRKWRTGTDIPSAQSIKLFYQRLIECWKPIPACPVWLMIASALSRLEKQSAAPLRSLLHLYVQGTTPPRRPIEKQLSELVVRAGHAWPELAEPGRQLWHDLRRTSAKLPGDQERTWQQIEALERLATTSDPEGRTAYHYSWMKGRWHVLSGQYQEALPHYKKAFEQACYRAGHQVKDIISEASCLSAFLPKERVFLKQLKHVGITLGLYRKPEAGSVLEDWELDQLALQLPLEFPACGRFAECQQDLADEPIQGWLFIDRDAIAKLKPDLKTPSRVRAVHSADGQVRRWPQLRLFASFGLVEQVKALLDAGAPVDELDSSNASALLCALQHAEQTGKREVLDLLLERHHQRSTINAVTRRKQLTPLMCAIDLGLADVVKTLIMQGADVEQRALTDSQSPLYYLVSRLSGKVNPTRMLVTLTARMMQEPDLVLQDTLRRFGVGVAGAFGSSTAALRSHQELAVAVAKALVDQHVSRQSVPKLMRIAAALLEAGANPNASHKYPVPGRTPLMLAAEHDLTELFDLMIQRGGEPLRPDAHGQDSWLIARAFQSRRVLNYLSRNPC</sequence>
<evidence type="ECO:0000256" key="3">
    <source>
        <dbReference type="PROSITE-ProRule" id="PRU00023"/>
    </source>
</evidence>
<dbReference type="GeneID" id="94690468"/>
<organism evidence="4 5">
    <name type="scientific">Delftia lacustris</name>
    <dbReference type="NCBI Taxonomy" id="558537"/>
    <lineage>
        <taxon>Bacteria</taxon>
        <taxon>Pseudomonadati</taxon>
        <taxon>Pseudomonadota</taxon>
        <taxon>Betaproteobacteria</taxon>
        <taxon>Burkholderiales</taxon>
        <taxon>Comamonadaceae</taxon>
        <taxon>Delftia</taxon>
    </lineage>
</organism>
<dbReference type="InterPro" id="IPR036770">
    <property type="entry name" value="Ankyrin_rpt-contain_sf"/>
</dbReference>
<dbReference type="PANTHER" id="PTHR24198">
    <property type="entry name" value="ANKYRIN REPEAT AND PROTEIN KINASE DOMAIN-CONTAINING PROTEIN"/>
    <property type="match status" value="1"/>
</dbReference>
<dbReference type="RefSeq" id="WP_016445615.1">
    <property type="nucleotide sequence ID" value="NZ_CP141274.1"/>
</dbReference>
<dbReference type="InterPro" id="IPR002110">
    <property type="entry name" value="Ankyrin_rpt"/>
</dbReference>
<reference evidence="4 5" key="1">
    <citation type="submission" date="2016-10" db="EMBL/GenBank/DDBJ databases">
        <authorList>
            <person name="de Groot N.N."/>
        </authorList>
    </citation>
    <scope>NUCLEOTIDE SEQUENCE [LARGE SCALE GENOMIC DNA]</scope>
    <source>
        <strain evidence="4 5">LMG 24775</strain>
    </source>
</reference>
<gene>
    <name evidence="4" type="ORF">SAMN05421547_1066</name>
</gene>
<keyword evidence="2 3" id="KW-0040">ANK repeat</keyword>
<dbReference type="PANTHER" id="PTHR24198:SF165">
    <property type="entry name" value="ANKYRIN REPEAT-CONTAINING PROTEIN-RELATED"/>
    <property type="match status" value="1"/>
</dbReference>
<evidence type="ECO:0000256" key="1">
    <source>
        <dbReference type="ARBA" id="ARBA00022737"/>
    </source>
</evidence>
<feature type="repeat" description="ANK" evidence="3">
    <location>
        <begin position="531"/>
        <end position="563"/>
    </location>
</feature>
<dbReference type="SMART" id="SM00248">
    <property type="entry name" value="ANK"/>
    <property type="match status" value="4"/>
</dbReference>
<dbReference type="AlphaFoldDB" id="A0A1H3L0S2"/>
<accession>A0A1H3L0S2</accession>
<evidence type="ECO:0000313" key="5">
    <source>
        <dbReference type="Proteomes" id="UP000183417"/>
    </source>
</evidence>